<accession>A0A8X7V6D1</accession>
<evidence type="ECO:0000313" key="2">
    <source>
        <dbReference type="EMBL" id="KAG2303959.1"/>
    </source>
</evidence>
<feature type="compositionally biased region" description="Polar residues" evidence="1">
    <location>
        <begin position="27"/>
        <end position="37"/>
    </location>
</feature>
<feature type="region of interest" description="Disordered" evidence="1">
    <location>
        <begin position="20"/>
        <end position="46"/>
    </location>
</feature>
<dbReference type="OrthoDB" id="1069523at2759"/>
<evidence type="ECO:0000313" key="3">
    <source>
        <dbReference type="Proteomes" id="UP000886595"/>
    </source>
</evidence>
<dbReference type="EMBL" id="JAAMPC010000007">
    <property type="protein sequence ID" value="KAG2303959.1"/>
    <property type="molecule type" value="Genomic_DNA"/>
</dbReference>
<evidence type="ECO:0000256" key="1">
    <source>
        <dbReference type="SAM" id="MobiDB-lite"/>
    </source>
</evidence>
<keyword evidence="3" id="KW-1185">Reference proteome</keyword>
<proteinExistence type="predicted"/>
<sequence>MASSYVLSPNAAKLNLSFAPFDLDAPSPSSSVSYTNTKSRRRKFSTNSVTDSPALLNFPNYPSPKPIIPEKDTSHWNPLQRAASAAFDLAEAALLSRERSQPLPKTVDPRHQISGNYAPVPEQSVKSSLSVTGKILTALTAFIYVTALIHSSSRSLVITIVKQLERK</sequence>
<dbReference type="Proteomes" id="UP000886595">
    <property type="component" value="Unassembled WGS sequence"/>
</dbReference>
<name>A0A8X7V6D1_BRACI</name>
<gene>
    <name evidence="2" type="ORF">Bca52824_032610</name>
</gene>
<organism evidence="2 3">
    <name type="scientific">Brassica carinata</name>
    <name type="common">Ethiopian mustard</name>
    <name type="synonym">Abyssinian cabbage</name>
    <dbReference type="NCBI Taxonomy" id="52824"/>
    <lineage>
        <taxon>Eukaryota</taxon>
        <taxon>Viridiplantae</taxon>
        <taxon>Streptophyta</taxon>
        <taxon>Embryophyta</taxon>
        <taxon>Tracheophyta</taxon>
        <taxon>Spermatophyta</taxon>
        <taxon>Magnoliopsida</taxon>
        <taxon>eudicotyledons</taxon>
        <taxon>Gunneridae</taxon>
        <taxon>Pentapetalae</taxon>
        <taxon>rosids</taxon>
        <taxon>malvids</taxon>
        <taxon>Brassicales</taxon>
        <taxon>Brassicaceae</taxon>
        <taxon>Brassiceae</taxon>
        <taxon>Brassica</taxon>
    </lineage>
</organism>
<dbReference type="AlphaFoldDB" id="A0A8X7V6D1"/>
<protein>
    <submittedName>
        <fullName evidence="2">Uncharacterized protein</fullName>
    </submittedName>
</protein>
<comment type="caution">
    <text evidence="2">The sequence shown here is derived from an EMBL/GenBank/DDBJ whole genome shotgun (WGS) entry which is preliminary data.</text>
</comment>
<reference evidence="2 3" key="1">
    <citation type="submission" date="2020-02" db="EMBL/GenBank/DDBJ databases">
        <authorList>
            <person name="Ma Q."/>
            <person name="Huang Y."/>
            <person name="Song X."/>
            <person name="Pei D."/>
        </authorList>
    </citation>
    <scope>NUCLEOTIDE SEQUENCE [LARGE SCALE GENOMIC DNA]</scope>
    <source>
        <strain evidence="2">Sxm20200214</strain>
        <tissue evidence="2">Leaf</tissue>
    </source>
</reference>